<dbReference type="AlphaFoldDB" id="F0RF47"/>
<dbReference type="RefSeq" id="WP_013622806.1">
    <property type="nucleotide sequence ID" value="NC_015167.1"/>
</dbReference>
<name>F0RF47_CELLC</name>
<dbReference type="KEGG" id="cly:Celly_3246"/>
<dbReference type="InterPro" id="IPR046510">
    <property type="entry name" value="DUF6688_N"/>
</dbReference>
<evidence type="ECO:0000259" key="2">
    <source>
        <dbReference type="Pfam" id="PF20394"/>
    </source>
</evidence>
<proteinExistence type="predicted"/>
<feature type="domain" description="DUF6688" evidence="3">
    <location>
        <begin position="252"/>
        <end position="361"/>
    </location>
</feature>
<feature type="transmembrane region" description="Helical" evidence="1">
    <location>
        <begin position="330"/>
        <end position="350"/>
    </location>
</feature>
<evidence type="ECO:0000259" key="3">
    <source>
        <dbReference type="Pfam" id="PF23543"/>
    </source>
</evidence>
<dbReference type="OrthoDB" id="748630at2"/>
<feature type="transmembrane region" description="Helical" evidence="1">
    <location>
        <begin position="200"/>
        <end position="220"/>
    </location>
</feature>
<sequence length="363" mass="41542">MSMIIPLLLVLFFVLIFFTVKALKKNKKGISNLEVAIFVLYLLSFLLFGLGILTHVHQHTEAIDPIDPECYIPFGGKHILTLIVYFIFFNISAGFIWIKGRKLPPLSLVLFLVFLVIGLFINTAILIQITHHNLDSFGIYAENTGTFLFIFTPALSLIIAIGLLFKIVREEKIQAKDKVYKNKFLNYCNSFLASKFSESVWALLLFIPVFILITIVLLLFGQDVNSITKVFTETTTWAFSQKMHPPILDHKGHYLCTVAAKGDPKIVKPIRLGKRHKNIIIVNRQLQIANAFEEMITDISPGLHSFIRKNYDKYGYNLSLKINSKIGSNITYILMKPLEWIFLISLYLLCVNPEKKISKQYHL</sequence>
<accession>F0RF47</accession>
<evidence type="ECO:0000256" key="1">
    <source>
        <dbReference type="SAM" id="Phobius"/>
    </source>
</evidence>
<dbReference type="Pfam" id="PF20394">
    <property type="entry name" value="DUF6688"/>
    <property type="match status" value="1"/>
</dbReference>
<reference evidence="4 5" key="1">
    <citation type="journal article" date="2011" name="Stand. Genomic Sci.">
        <title>Complete genome sequence of Cellulophaga lytica type strain (LIM- 21).</title>
        <authorList>
            <person name="Pati A."/>
            <person name="Abt B."/>
            <person name="Teshima H."/>
            <person name="Nolan M."/>
            <person name="Lapidus A."/>
            <person name="Lucas S."/>
            <person name="Hammon N."/>
            <person name="Deshpande S."/>
            <person name="Cheng J.F."/>
            <person name="Tapia R."/>
            <person name="Han C."/>
            <person name="Goodwin L."/>
            <person name="Pitluck S."/>
            <person name="Liolios K."/>
            <person name="Pagani I."/>
            <person name="Mavromatis K."/>
            <person name="Ovchinikova G."/>
            <person name="Chen A."/>
            <person name="Palaniappan K."/>
            <person name="Land M."/>
            <person name="Hauser L."/>
            <person name="Jeffries C.D."/>
            <person name="Detter J.C."/>
            <person name="Brambilla E.M."/>
            <person name="Kannan K.P."/>
            <person name="Rohde M."/>
            <person name="Spring S."/>
            <person name="Goker M."/>
            <person name="Woyke T."/>
            <person name="Bristow J."/>
            <person name="Eisen J.A."/>
            <person name="Markowitz V."/>
            <person name="Hugenholtz P."/>
            <person name="Kyrpides N.C."/>
            <person name="Klenk H.P."/>
            <person name="Ivanova N."/>
        </authorList>
    </citation>
    <scope>NUCLEOTIDE SEQUENCE [LARGE SCALE GENOMIC DNA]</scope>
    <source>
        <strain evidence="5">ATCC 23178 / DSM 7489 / JCM 8516 / NBRC 14961 / NCIMB 1423 / VKM B-1433 / Cy l20</strain>
    </source>
</reference>
<dbReference type="Pfam" id="PF23543">
    <property type="entry name" value="DUF6688_C"/>
    <property type="match status" value="1"/>
</dbReference>
<dbReference type="eggNOG" id="ENOG502Z9CJ">
    <property type="taxonomic scope" value="Bacteria"/>
</dbReference>
<keyword evidence="1" id="KW-0472">Membrane</keyword>
<organism evidence="4 5">
    <name type="scientific">Cellulophaga lytica (strain ATCC 23178 / DSM 7489 / JCM 8516 / NBRC 14961 / NCIMB 1423 / VKM B-1433 / Cy l20)</name>
    <dbReference type="NCBI Taxonomy" id="867900"/>
    <lineage>
        <taxon>Bacteria</taxon>
        <taxon>Pseudomonadati</taxon>
        <taxon>Bacteroidota</taxon>
        <taxon>Flavobacteriia</taxon>
        <taxon>Flavobacteriales</taxon>
        <taxon>Flavobacteriaceae</taxon>
        <taxon>Cellulophaga</taxon>
    </lineage>
</organism>
<feature type="domain" description="DUF6688" evidence="2">
    <location>
        <begin position="3"/>
        <end position="246"/>
    </location>
</feature>
<dbReference type="HOGENOM" id="CLU_046282_1_0_10"/>
<keyword evidence="1" id="KW-1133">Transmembrane helix</keyword>
<keyword evidence="1" id="KW-0812">Transmembrane</keyword>
<evidence type="ECO:0000313" key="4">
    <source>
        <dbReference type="EMBL" id="ADY31063.1"/>
    </source>
</evidence>
<dbReference type="EMBL" id="CP002534">
    <property type="protein sequence ID" value="ADY31063.1"/>
    <property type="molecule type" value="Genomic_DNA"/>
</dbReference>
<dbReference type="InterPro" id="IPR056491">
    <property type="entry name" value="DUF6688_C"/>
</dbReference>
<evidence type="ECO:0000313" key="5">
    <source>
        <dbReference type="Proteomes" id="UP000007487"/>
    </source>
</evidence>
<gene>
    <name evidence="4" type="ordered locus">Celly_3246</name>
</gene>
<feature type="transmembrane region" description="Helical" evidence="1">
    <location>
        <begin position="147"/>
        <end position="168"/>
    </location>
</feature>
<protein>
    <submittedName>
        <fullName evidence="4">Uncharacterized protein</fullName>
    </submittedName>
</protein>
<dbReference type="Proteomes" id="UP000007487">
    <property type="component" value="Chromosome"/>
</dbReference>
<feature type="transmembrane region" description="Helical" evidence="1">
    <location>
        <begin position="35"/>
        <end position="58"/>
    </location>
</feature>
<dbReference type="STRING" id="867900.Celly_3246"/>
<feature type="transmembrane region" description="Helical" evidence="1">
    <location>
        <begin position="78"/>
        <end position="98"/>
    </location>
</feature>
<feature type="transmembrane region" description="Helical" evidence="1">
    <location>
        <begin position="105"/>
        <end position="127"/>
    </location>
</feature>
<feature type="transmembrane region" description="Helical" evidence="1">
    <location>
        <begin position="6"/>
        <end position="23"/>
    </location>
</feature>
<keyword evidence="5" id="KW-1185">Reference proteome</keyword>